<evidence type="ECO:0000256" key="3">
    <source>
        <dbReference type="ARBA" id="ARBA00023235"/>
    </source>
</evidence>
<reference evidence="6 7" key="1">
    <citation type="submission" date="2021-11" db="EMBL/GenBank/DDBJ databases">
        <authorList>
            <person name="Islam A."/>
            <person name="Islam S."/>
            <person name="Flora M.S."/>
            <person name="Rahman M."/>
            <person name="Ziaur R.M."/>
            <person name="Epstein J.H."/>
            <person name="Hassan M."/>
            <person name="Klassen M."/>
            <person name="Woodard K."/>
            <person name="Webb A."/>
            <person name="Webby R.J."/>
            <person name="El Zowalaty M.E."/>
        </authorList>
    </citation>
    <scope>NUCLEOTIDE SEQUENCE [LARGE SCALE GENOMIC DNA]</scope>
    <source>
        <strain evidence="6">Pbs1</strain>
    </source>
</reference>
<dbReference type="SUPFAM" id="SSF53738">
    <property type="entry name" value="Phosphoglucomutase, first 3 domains"/>
    <property type="match status" value="2"/>
</dbReference>
<organism evidence="6 7">
    <name type="scientific">Peronospora belbahrii</name>
    <dbReference type="NCBI Taxonomy" id="622444"/>
    <lineage>
        <taxon>Eukaryota</taxon>
        <taxon>Sar</taxon>
        <taxon>Stramenopiles</taxon>
        <taxon>Oomycota</taxon>
        <taxon>Peronosporomycetes</taxon>
        <taxon>Peronosporales</taxon>
        <taxon>Peronosporaceae</taxon>
        <taxon>Peronospora</taxon>
    </lineage>
</organism>
<dbReference type="InterPro" id="IPR036900">
    <property type="entry name" value="A-D-PHexomutase_C_sf"/>
</dbReference>
<protein>
    <recommendedName>
        <fullName evidence="8">Phosphoglucomutase</fullName>
    </recommendedName>
</protein>
<dbReference type="Pfam" id="PF02879">
    <property type="entry name" value="PGM_PMM_II"/>
    <property type="match status" value="1"/>
</dbReference>
<evidence type="ECO:0008006" key="8">
    <source>
        <dbReference type="Google" id="ProtNLM"/>
    </source>
</evidence>
<evidence type="ECO:0000256" key="1">
    <source>
        <dbReference type="ARBA" id="ARBA00022723"/>
    </source>
</evidence>
<feature type="domain" description="Alpha-D-phosphohexomutase alpha/beta/alpha" evidence="5">
    <location>
        <begin position="150"/>
        <end position="242"/>
    </location>
</feature>
<dbReference type="Proteomes" id="UP001158986">
    <property type="component" value="Unassembled WGS sequence"/>
</dbReference>
<feature type="domain" description="Alpha-D-phosphohexomutase alpha/beta/alpha" evidence="4">
    <location>
        <begin position="32"/>
        <end position="136"/>
    </location>
</feature>
<evidence type="ECO:0000313" key="7">
    <source>
        <dbReference type="Proteomes" id="UP001158986"/>
    </source>
</evidence>
<dbReference type="Pfam" id="PF02880">
    <property type="entry name" value="PGM_PMM_III"/>
    <property type="match status" value="1"/>
</dbReference>
<dbReference type="InterPro" id="IPR016055">
    <property type="entry name" value="A-D-PHexomutase_a/b/a-I/II/III"/>
</dbReference>
<dbReference type="SUPFAM" id="SSF55957">
    <property type="entry name" value="Phosphoglucomutase, C-terminal domain"/>
    <property type="match status" value="1"/>
</dbReference>
<sequence>MATRFTGLMGVKLKKVYPTTVENPMDELMKLYIEQARTRLCRYPESNASTTLKVAYTAMHGVGHAFLSRLFAASQHKEYIPVQAQLLPDPEFPTLAFPNPEEGKGALQLAMETAKANGARLILTNDPNADRLAVAERDPNSESGWRIFTGNEIGLLLGCWELEQYQRLHPDCDRKQLYFVASTRSSKMLRAVAQAEGLNFEETLTGFKWMGNKTAELRDAGKIVLLSFEEAIGFLEATKNTTVGEHLDALYERYGYFLTQNHYVKCNGPVTIRAIFECLRNGGRYWESCGFAITHVRDLTTGYDSSQPDKRAVFPVSSSTVMITYPFANGCVATLRTSGTEPKLKYYVELAARVG</sequence>
<dbReference type="InterPro" id="IPR005846">
    <property type="entry name" value="A-D-PHexomutase_a/b/a-III"/>
</dbReference>
<gene>
    <name evidence="6" type="ORF">PBS001_LOCUS925</name>
</gene>
<name>A0ABN8CNZ0_9STRA</name>
<comment type="caution">
    <text evidence="6">The sequence shown here is derived from an EMBL/GenBank/DDBJ whole genome shotgun (WGS) entry which is preliminary data.</text>
</comment>
<evidence type="ECO:0000313" key="6">
    <source>
        <dbReference type="EMBL" id="CAH0514158.1"/>
    </source>
</evidence>
<dbReference type="EMBL" id="CAKLCB010000056">
    <property type="protein sequence ID" value="CAH0514158.1"/>
    <property type="molecule type" value="Genomic_DNA"/>
</dbReference>
<keyword evidence="1" id="KW-0479">Metal-binding</keyword>
<evidence type="ECO:0000259" key="5">
    <source>
        <dbReference type="Pfam" id="PF02880"/>
    </source>
</evidence>
<keyword evidence="7" id="KW-1185">Reference proteome</keyword>
<dbReference type="PANTHER" id="PTHR45745">
    <property type="entry name" value="PHOSPHOMANNOMUTASE 45A"/>
    <property type="match status" value="1"/>
</dbReference>
<evidence type="ECO:0000259" key="4">
    <source>
        <dbReference type="Pfam" id="PF02879"/>
    </source>
</evidence>
<dbReference type="InterPro" id="IPR005845">
    <property type="entry name" value="A-D-PHexomutase_a/b/a-II"/>
</dbReference>
<accession>A0ABN8CNZ0</accession>
<keyword evidence="2" id="KW-0460">Magnesium</keyword>
<dbReference type="PANTHER" id="PTHR45745:SF1">
    <property type="entry name" value="PHOSPHOGLUCOMUTASE 2B-RELATED"/>
    <property type="match status" value="1"/>
</dbReference>
<evidence type="ECO:0000256" key="2">
    <source>
        <dbReference type="ARBA" id="ARBA00022842"/>
    </source>
</evidence>
<dbReference type="Gene3D" id="3.40.120.10">
    <property type="entry name" value="Alpha-D-Glucose-1,6-Bisphosphate, subunit A, domain 3"/>
    <property type="match status" value="2"/>
</dbReference>
<proteinExistence type="predicted"/>
<keyword evidence="3" id="KW-0413">Isomerase</keyword>